<dbReference type="InterPro" id="IPR011990">
    <property type="entry name" value="TPR-like_helical_dom_sf"/>
</dbReference>
<proteinExistence type="predicted"/>
<name>A0ABT0SE35_9GAMM</name>
<reference evidence="1 2" key="1">
    <citation type="submission" date="2021-08" db="EMBL/GenBank/DDBJ databases">
        <title>Novel members of of the genus Stenotrophomonas from differernt environment.</title>
        <authorList>
            <person name="Deng Y."/>
        </authorList>
    </citation>
    <scope>NUCLEOTIDE SEQUENCE [LARGE SCALE GENOMIC DNA]</scope>
    <source>
        <strain evidence="1 2">CPCC 101365</strain>
    </source>
</reference>
<protein>
    <submittedName>
        <fullName evidence="1">Uncharacterized protein</fullName>
    </submittedName>
</protein>
<sequence length="477" mass="51202">MAVAVGGLVLVLTLVRRPLADLLWPDTRIQQLLDAGDRALRSGHLSAADGSGARELFEAAAALDPDRGDVQRALAQTGQRALAQARQRLAAGDVAGARAALEVGRQLQVPQAQLEAIALHLQQRAQERDEVDSLLQRAEAAQAQGRPDDDGPDSALALYQRVLAVQPDRMRALQGRDDVLSDLLAEAVRAAQRSDTGTAVALLQRAQQHDPGHSDLPATRAALNAAADRRRRGAERDLARGRLQRAEEGFREVLAVADDPRAQQGMQQLAHAWADETLRLAGDFRFGPATQALQRARGLAPDSAEVAAAAQALHRAQQARQAMHAPLPPAERVRRLRELLAQMEAAAAQGHWLLPPGASAYDRFKAAQALAPEDLRVVQAGARIRPVARDCMEHNLQGNRLQAARTCLDAWQALAPGDTGLVVARRRLAQRWLAVGSERLGAGDIGFAAHALAQARELDAGAPELPAFAERLGNAQR</sequence>
<dbReference type="EMBL" id="JAIKTS010000001">
    <property type="protein sequence ID" value="MCL7713376.1"/>
    <property type="molecule type" value="Genomic_DNA"/>
</dbReference>
<accession>A0ABT0SE35</accession>
<evidence type="ECO:0000313" key="2">
    <source>
        <dbReference type="Proteomes" id="UP001431235"/>
    </source>
</evidence>
<keyword evidence="2" id="KW-1185">Reference proteome</keyword>
<gene>
    <name evidence="1" type="ORF">K5L01_01705</name>
</gene>
<organism evidence="1 2">
    <name type="scientific">Stenotrophomonas mori</name>
    <dbReference type="NCBI Taxonomy" id="2871096"/>
    <lineage>
        <taxon>Bacteria</taxon>
        <taxon>Pseudomonadati</taxon>
        <taxon>Pseudomonadota</taxon>
        <taxon>Gammaproteobacteria</taxon>
        <taxon>Lysobacterales</taxon>
        <taxon>Lysobacteraceae</taxon>
        <taxon>Stenotrophomonas</taxon>
    </lineage>
</organism>
<dbReference type="SUPFAM" id="SSF48452">
    <property type="entry name" value="TPR-like"/>
    <property type="match status" value="1"/>
</dbReference>
<dbReference type="Gene3D" id="1.25.40.10">
    <property type="entry name" value="Tetratricopeptide repeat domain"/>
    <property type="match status" value="1"/>
</dbReference>
<comment type="caution">
    <text evidence="1">The sequence shown here is derived from an EMBL/GenBank/DDBJ whole genome shotgun (WGS) entry which is preliminary data.</text>
</comment>
<evidence type="ECO:0000313" key="1">
    <source>
        <dbReference type="EMBL" id="MCL7713376.1"/>
    </source>
</evidence>
<dbReference type="Proteomes" id="UP001431235">
    <property type="component" value="Unassembled WGS sequence"/>
</dbReference>